<evidence type="ECO:0000313" key="1">
    <source>
        <dbReference type="EMBL" id="RWY37132.1"/>
    </source>
</evidence>
<dbReference type="Gene3D" id="1.10.3230.30">
    <property type="entry name" value="Phage gp6-like head-tail connector protein"/>
    <property type="match status" value="1"/>
</dbReference>
<dbReference type="AlphaFoldDB" id="A0A3S3UMJ3"/>
<keyword evidence="2" id="KW-1185">Reference proteome</keyword>
<dbReference type="Proteomes" id="UP000287168">
    <property type="component" value="Unassembled WGS sequence"/>
</dbReference>
<proteinExistence type="predicted"/>
<dbReference type="OrthoDB" id="8452228at2"/>
<evidence type="ECO:0000313" key="2">
    <source>
        <dbReference type="Proteomes" id="UP000287168"/>
    </source>
</evidence>
<reference evidence="1 2" key="1">
    <citation type="journal article" date="2015" name="Int. J. Syst. Evol. Microbiol.">
        <title>Gemmobacter intermedius sp. nov., isolated from a white stork (Ciconia ciconia).</title>
        <authorList>
            <person name="Kampfer P."/>
            <person name="Jerzak L."/>
            <person name="Wilharm G."/>
            <person name="Golke J."/>
            <person name="Busse H.J."/>
            <person name="Glaeser S.P."/>
        </authorList>
    </citation>
    <scope>NUCLEOTIDE SEQUENCE [LARGE SCALE GENOMIC DNA]</scope>
    <source>
        <strain evidence="1 2">119/4</strain>
    </source>
</reference>
<gene>
    <name evidence="1" type="ORF">EP867_17595</name>
</gene>
<dbReference type="RefSeq" id="WP_128490771.1">
    <property type="nucleotide sequence ID" value="NZ_JBHLXB010000169.1"/>
</dbReference>
<sequence>MWHRETAATTKPVSLSEAKAQCRVENADTDSDALLTGLIAAATDAVEQMVGFPLGAEGWMATMTGRAAVAVPLYPVTELVSVTLGDDQLPGFTLLKDGDRASITGPWPAEPVTLRVTVGGFLPPSIKHAILLLIAQWYENREATSEKPMREVPFAVESLVSLYRRGWAKA</sequence>
<dbReference type="InterPro" id="IPR021146">
    <property type="entry name" value="Phage_gp6-like_head-tail"/>
</dbReference>
<dbReference type="CDD" id="cd08054">
    <property type="entry name" value="gp6"/>
    <property type="match status" value="1"/>
</dbReference>
<comment type="caution">
    <text evidence="1">The sequence shown here is derived from an EMBL/GenBank/DDBJ whole genome shotgun (WGS) entry which is preliminary data.</text>
</comment>
<protein>
    <submittedName>
        <fullName evidence="1">Phage gp6-like head-tail connector protein</fullName>
    </submittedName>
</protein>
<dbReference type="EMBL" id="SBLC01000052">
    <property type="protein sequence ID" value="RWY37132.1"/>
    <property type="molecule type" value="Genomic_DNA"/>
</dbReference>
<name>A0A3S3UMJ3_9RHOB</name>
<dbReference type="NCBIfam" id="TIGR01560">
    <property type="entry name" value="put_DNA_pack"/>
    <property type="match status" value="2"/>
</dbReference>
<dbReference type="InterPro" id="IPR006450">
    <property type="entry name" value="Phage_HK97_gp6-like"/>
</dbReference>
<organism evidence="1 2">
    <name type="scientific">Falsigemmobacter intermedius</name>
    <dbReference type="NCBI Taxonomy" id="1553448"/>
    <lineage>
        <taxon>Bacteria</taxon>
        <taxon>Pseudomonadati</taxon>
        <taxon>Pseudomonadota</taxon>
        <taxon>Alphaproteobacteria</taxon>
        <taxon>Rhodobacterales</taxon>
        <taxon>Paracoccaceae</taxon>
        <taxon>Falsigemmobacter</taxon>
    </lineage>
</organism>
<dbReference type="Pfam" id="PF05135">
    <property type="entry name" value="Phage_connect_1"/>
    <property type="match status" value="2"/>
</dbReference>
<accession>A0A3S3UMJ3</accession>